<feature type="transmembrane region" description="Helical" evidence="5">
    <location>
        <begin position="7"/>
        <end position="29"/>
    </location>
</feature>
<keyword evidence="5" id="KW-1003">Cell membrane</keyword>
<dbReference type="PANTHER" id="PTHR43701">
    <property type="entry name" value="MEMBRANE TRANSPORTER PROTEIN MJ0441-RELATED"/>
    <property type="match status" value="1"/>
</dbReference>
<comment type="similarity">
    <text evidence="5">Belongs to the 4-toluene sulfonate uptake permease (TSUP) (TC 2.A.102) family.</text>
</comment>
<dbReference type="RefSeq" id="WP_121934657.1">
    <property type="nucleotide sequence ID" value="NZ_RDOJ01000009.1"/>
</dbReference>
<feature type="transmembrane region" description="Helical" evidence="5">
    <location>
        <begin position="111"/>
        <end position="129"/>
    </location>
</feature>
<feature type="transmembrane region" description="Helical" evidence="5">
    <location>
        <begin position="41"/>
        <end position="60"/>
    </location>
</feature>
<feature type="transmembrane region" description="Helical" evidence="5">
    <location>
        <begin position="215"/>
        <end position="235"/>
    </location>
</feature>
<dbReference type="InterPro" id="IPR002781">
    <property type="entry name" value="TM_pro_TauE-like"/>
</dbReference>
<comment type="caution">
    <text evidence="6">The sequence shown here is derived from an EMBL/GenBank/DDBJ whole genome shotgun (WGS) entry which is preliminary data.</text>
</comment>
<dbReference type="EMBL" id="RDOJ01000009">
    <property type="protein sequence ID" value="RLZ09704.1"/>
    <property type="molecule type" value="Genomic_DNA"/>
</dbReference>
<feature type="transmembrane region" description="Helical" evidence="5">
    <location>
        <begin position="247"/>
        <end position="266"/>
    </location>
</feature>
<feature type="transmembrane region" description="Helical" evidence="5">
    <location>
        <begin position="150"/>
        <end position="180"/>
    </location>
</feature>
<keyword evidence="3 5" id="KW-1133">Transmembrane helix</keyword>
<organism evidence="6 7">
    <name type="scientific">Faecalibacter macacae</name>
    <dbReference type="NCBI Taxonomy" id="1859289"/>
    <lineage>
        <taxon>Bacteria</taxon>
        <taxon>Pseudomonadati</taxon>
        <taxon>Bacteroidota</taxon>
        <taxon>Flavobacteriia</taxon>
        <taxon>Flavobacteriales</taxon>
        <taxon>Weeksellaceae</taxon>
        <taxon>Faecalibacter</taxon>
    </lineage>
</organism>
<feature type="transmembrane region" description="Helical" evidence="5">
    <location>
        <begin position="186"/>
        <end position="203"/>
    </location>
</feature>
<evidence type="ECO:0000256" key="2">
    <source>
        <dbReference type="ARBA" id="ARBA00022692"/>
    </source>
</evidence>
<evidence type="ECO:0000313" key="7">
    <source>
        <dbReference type="Proteomes" id="UP000275348"/>
    </source>
</evidence>
<proteinExistence type="inferred from homology"/>
<dbReference type="Proteomes" id="UP000275348">
    <property type="component" value="Unassembled WGS sequence"/>
</dbReference>
<dbReference type="Pfam" id="PF01925">
    <property type="entry name" value="TauE"/>
    <property type="match status" value="1"/>
</dbReference>
<keyword evidence="4 5" id="KW-0472">Membrane</keyword>
<dbReference type="GO" id="GO:0005886">
    <property type="term" value="C:plasma membrane"/>
    <property type="evidence" value="ECO:0007669"/>
    <property type="project" value="UniProtKB-SubCell"/>
</dbReference>
<sequence>MNDIIGYIITILVGITLGLMGSGGSILTVPNLVYLFDINTVQATTYSLFIIGITSLIGSYDKIKNGLVNFRLVIIFGIPSLLAMIVTRIYILKFLSQQIYFPYLGVISKDIYLIFAFAIVMIFAAYSMITNKQEDCIECGKKMEKKTFLLLFQGIIIGTISGIFGAGGGFLIIPGLVVFAKVPMKNAVATSLFLVAINSIIGFTSDFQQFNTLNWTLLLSMTILSIIGIVLGNYLVRYVDASKLKPYFGYFILFIASLILIQEFVLNS</sequence>
<keyword evidence="2 5" id="KW-0812">Transmembrane</keyword>
<comment type="subcellular location">
    <subcellularLocation>
        <location evidence="5">Cell membrane</location>
        <topology evidence="5">Multi-pass membrane protein</topology>
    </subcellularLocation>
    <subcellularLocation>
        <location evidence="1">Membrane</location>
        <topology evidence="1">Multi-pass membrane protein</topology>
    </subcellularLocation>
</comment>
<evidence type="ECO:0000256" key="1">
    <source>
        <dbReference type="ARBA" id="ARBA00004141"/>
    </source>
</evidence>
<dbReference type="OrthoDB" id="8559161at2"/>
<evidence type="ECO:0000256" key="5">
    <source>
        <dbReference type="RuleBase" id="RU363041"/>
    </source>
</evidence>
<keyword evidence="7" id="KW-1185">Reference proteome</keyword>
<dbReference type="InterPro" id="IPR051598">
    <property type="entry name" value="TSUP/Inactive_protease-like"/>
</dbReference>
<reference evidence="6 7" key="1">
    <citation type="submission" date="2018-10" db="EMBL/GenBank/DDBJ databases">
        <authorList>
            <person name="Chen X."/>
        </authorList>
    </citation>
    <scope>NUCLEOTIDE SEQUENCE [LARGE SCALE GENOMIC DNA]</scope>
    <source>
        <strain evidence="6 7">YIM 102668</strain>
    </source>
</reference>
<dbReference type="PANTHER" id="PTHR43701:SF2">
    <property type="entry name" value="MEMBRANE TRANSPORTER PROTEIN YJNA-RELATED"/>
    <property type="match status" value="1"/>
</dbReference>
<gene>
    <name evidence="6" type="ORF">EAH69_07915</name>
</gene>
<evidence type="ECO:0000313" key="6">
    <source>
        <dbReference type="EMBL" id="RLZ09704.1"/>
    </source>
</evidence>
<evidence type="ECO:0000256" key="3">
    <source>
        <dbReference type="ARBA" id="ARBA00022989"/>
    </source>
</evidence>
<protein>
    <recommendedName>
        <fullName evidence="5">Probable membrane transporter protein</fullName>
    </recommendedName>
</protein>
<accession>A0A3L9MEN3</accession>
<feature type="transmembrane region" description="Helical" evidence="5">
    <location>
        <begin position="72"/>
        <end position="91"/>
    </location>
</feature>
<name>A0A3L9MEN3_9FLAO</name>
<evidence type="ECO:0000256" key="4">
    <source>
        <dbReference type="ARBA" id="ARBA00023136"/>
    </source>
</evidence>
<dbReference type="AlphaFoldDB" id="A0A3L9MEN3"/>